<accession>A0A7N4NR90</accession>
<evidence type="ECO:0000256" key="6">
    <source>
        <dbReference type="ARBA" id="ARBA00023015"/>
    </source>
</evidence>
<feature type="compositionally biased region" description="Low complexity" evidence="12">
    <location>
        <begin position="79"/>
        <end position="91"/>
    </location>
</feature>
<evidence type="ECO:0000259" key="13">
    <source>
        <dbReference type="SMART" id="SM00298"/>
    </source>
</evidence>
<keyword evidence="8" id="KW-0233">DNA recombination</keyword>
<dbReference type="FunFam" id="1.10.274.30:FF:000001">
    <property type="entry name" value="Mortality factor 4-like protein 1"/>
    <property type="match status" value="1"/>
</dbReference>
<dbReference type="InterPro" id="IPR008676">
    <property type="entry name" value="MRG"/>
</dbReference>
<feature type="region of interest" description="Disordered" evidence="12">
    <location>
        <begin position="77"/>
        <end position="214"/>
    </location>
</feature>
<evidence type="ECO:0000256" key="2">
    <source>
        <dbReference type="ARBA" id="ARBA00022604"/>
    </source>
</evidence>
<evidence type="ECO:0000256" key="11">
    <source>
        <dbReference type="ARBA" id="ARBA00071326"/>
    </source>
</evidence>
<dbReference type="FunFam" id="2.30.30.140:FF:000024">
    <property type="entry name" value="Mortality factor 4-like protein 1"/>
    <property type="match status" value="1"/>
</dbReference>
<protein>
    <recommendedName>
        <fullName evidence="11">Mortality factor 4-like protein 1</fullName>
    </recommendedName>
</protein>
<dbReference type="SMART" id="SM00298">
    <property type="entry name" value="CHROMO"/>
    <property type="match status" value="1"/>
</dbReference>
<dbReference type="GO" id="GO:0006325">
    <property type="term" value="P:chromatin organization"/>
    <property type="evidence" value="ECO:0007669"/>
    <property type="project" value="UniProtKB-KW"/>
</dbReference>
<evidence type="ECO:0000256" key="10">
    <source>
        <dbReference type="ARBA" id="ARBA00023242"/>
    </source>
</evidence>
<comment type="subcellular location">
    <subcellularLocation>
        <location evidence="1">Nucleus</location>
    </subcellularLocation>
</comment>
<dbReference type="Ensembl" id="ENSSHAT00000030448.1">
    <property type="protein sequence ID" value="ENSSHAP00000027193.1"/>
    <property type="gene ID" value="ENSSHAG00000026799.1"/>
</dbReference>
<reference evidence="14 15" key="1">
    <citation type="journal article" date="2011" name="Proc. Natl. Acad. Sci. U.S.A.">
        <title>Genetic diversity and population structure of the endangered marsupial Sarcophilus harrisii (Tasmanian devil).</title>
        <authorList>
            <person name="Miller W."/>
            <person name="Hayes V.M."/>
            <person name="Ratan A."/>
            <person name="Petersen D.C."/>
            <person name="Wittekindt N.E."/>
            <person name="Miller J."/>
            <person name="Walenz B."/>
            <person name="Knight J."/>
            <person name="Qi J."/>
            <person name="Zhao F."/>
            <person name="Wang Q."/>
            <person name="Bedoya-Reina O.C."/>
            <person name="Katiyar N."/>
            <person name="Tomsho L.P."/>
            <person name="Kasson L.M."/>
            <person name="Hardie R.A."/>
            <person name="Woodbridge P."/>
            <person name="Tindall E.A."/>
            <person name="Bertelsen M.F."/>
            <person name="Dixon D."/>
            <person name="Pyecroft S."/>
            <person name="Helgen K.M."/>
            <person name="Lesk A.M."/>
            <person name="Pringle T.H."/>
            <person name="Patterson N."/>
            <person name="Zhang Y."/>
            <person name="Kreiss A."/>
            <person name="Woods G.M."/>
            <person name="Jones M.E."/>
            <person name="Schuster S.C."/>
        </authorList>
    </citation>
    <scope>NUCLEOTIDE SEQUENCE [LARGE SCALE GENOMIC DNA]</scope>
</reference>
<dbReference type="PROSITE" id="PS51640">
    <property type="entry name" value="MRG"/>
    <property type="match status" value="1"/>
</dbReference>
<dbReference type="GeneTree" id="ENSGT00950000182965"/>
<keyword evidence="9" id="KW-0234">DNA repair</keyword>
<dbReference type="PIRSF" id="PIRSF038133">
    <property type="entry name" value="HAT_Nua4_EAF3/MRG15"/>
    <property type="match status" value="1"/>
</dbReference>
<dbReference type="InterPro" id="IPR026541">
    <property type="entry name" value="MRG_dom"/>
</dbReference>
<evidence type="ECO:0000256" key="3">
    <source>
        <dbReference type="ARBA" id="ARBA00022763"/>
    </source>
</evidence>
<dbReference type="InParanoid" id="A0A7N4NR90"/>
<sequence length="384" mass="42106">MAPKAARPKPCFQEGERVLCFHGPLLYEARCVRVAAEERAPIYLIHYMGWNKKWDEWVSESRILEYSPANVRRQRELQKVQAQAQANAKGRGAAGRGRKAAAPEKKARGSQRKAAGSQRKAAGPERKATRSEKKAAVAGRKAASQGRRAAATEKAAAVPEKRGSGAARKAARAKEAEQPMSSQGGGSPRAGPATSPPRAKRSRTRREAAASKAEVKVQIPEELKPWLVEDWDLVTKQKKLFLLPARHSVDSILQEYAGLDKWRCRAGVPAPALTVDDAVAGIKDYFNVLLGTQLLYDFERPQFAHVQAAHPEAPLSRVYGAPHLLRLFVPLGAVLACAPLEPPSRALLMGYLHDFLEYLAENAAALFNASEYETAPPEYRQKAL</sequence>
<keyword evidence="15" id="KW-1185">Reference proteome</keyword>
<keyword evidence="10" id="KW-0539">Nucleus</keyword>
<evidence type="ECO:0000256" key="1">
    <source>
        <dbReference type="ARBA" id="ARBA00004123"/>
    </source>
</evidence>
<reference evidence="14" key="3">
    <citation type="submission" date="2025-09" db="UniProtKB">
        <authorList>
            <consortium name="Ensembl"/>
        </authorList>
    </citation>
    <scope>IDENTIFICATION</scope>
</reference>
<dbReference type="PANTHER" id="PTHR10880:SF48">
    <property type="entry name" value="MORTALITY FACTOR 4 LIKE 2"/>
    <property type="match status" value="1"/>
</dbReference>
<dbReference type="GO" id="GO:0006355">
    <property type="term" value="P:regulation of DNA-templated transcription"/>
    <property type="evidence" value="ECO:0007669"/>
    <property type="project" value="InterPro"/>
</dbReference>
<dbReference type="InterPro" id="IPR038217">
    <property type="entry name" value="MRG_C_sf"/>
</dbReference>
<keyword evidence="5" id="KW-0007">Acetylation</keyword>
<dbReference type="InterPro" id="IPR000953">
    <property type="entry name" value="Chromo/chromo_shadow_dom"/>
</dbReference>
<proteinExistence type="predicted"/>
<keyword evidence="6" id="KW-0805">Transcription regulation</keyword>
<keyword evidence="7" id="KW-0804">Transcription</keyword>
<name>A0A7N4NR90_SARHA</name>
<dbReference type="Gene3D" id="2.30.30.140">
    <property type="match status" value="1"/>
</dbReference>
<keyword evidence="2" id="KW-0341">Growth regulation</keyword>
<evidence type="ECO:0000256" key="12">
    <source>
        <dbReference type="SAM" id="MobiDB-lite"/>
    </source>
</evidence>
<dbReference type="Gene3D" id="1.10.274.30">
    <property type="entry name" value="MRG domain"/>
    <property type="match status" value="1"/>
</dbReference>
<evidence type="ECO:0000313" key="14">
    <source>
        <dbReference type="Ensembl" id="ENSSHAP00000027193.1"/>
    </source>
</evidence>
<evidence type="ECO:0000256" key="9">
    <source>
        <dbReference type="ARBA" id="ARBA00023204"/>
    </source>
</evidence>
<dbReference type="SUPFAM" id="SSF54160">
    <property type="entry name" value="Chromo domain-like"/>
    <property type="match status" value="1"/>
</dbReference>
<dbReference type="GO" id="GO:0035267">
    <property type="term" value="C:NuA4 histone acetyltransferase complex"/>
    <property type="evidence" value="ECO:0007669"/>
    <property type="project" value="TreeGrafter"/>
</dbReference>
<dbReference type="GO" id="GO:0006310">
    <property type="term" value="P:DNA recombination"/>
    <property type="evidence" value="ECO:0007669"/>
    <property type="project" value="UniProtKB-KW"/>
</dbReference>
<evidence type="ECO:0000256" key="7">
    <source>
        <dbReference type="ARBA" id="ARBA00023163"/>
    </source>
</evidence>
<dbReference type="InterPro" id="IPR053820">
    <property type="entry name" value="MSL3_chromo-like"/>
</dbReference>
<dbReference type="Pfam" id="PF22732">
    <property type="entry name" value="MSL3_chromo-like"/>
    <property type="match status" value="1"/>
</dbReference>
<dbReference type="Pfam" id="PF05712">
    <property type="entry name" value="MRG"/>
    <property type="match status" value="1"/>
</dbReference>
<evidence type="ECO:0000313" key="15">
    <source>
        <dbReference type="Proteomes" id="UP000007648"/>
    </source>
</evidence>
<feature type="compositionally biased region" description="Basic and acidic residues" evidence="12">
    <location>
        <begin position="122"/>
        <end position="135"/>
    </location>
</feature>
<dbReference type="PANTHER" id="PTHR10880">
    <property type="entry name" value="MORTALITY FACTOR 4-LIKE PROTEIN"/>
    <property type="match status" value="1"/>
</dbReference>
<dbReference type="CDD" id="cd18983">
    <property type="entry name" value="CBD_MSL3_like"/>
    <property type="match status" value="1"/>
</dbReference>
<keyword evidence="4" id="KW-0156">Chromatin regulator</keyword>
<feature type="domain" description="Chromo" evidence="13">
    <location>
        <begin position="12"/>
        <end position="79"/>
    </location>
</feature>
<keyword evidence="3" id="KW-0227">DNA damage</keyword>
<dbReference type="GO" id="GO:0005634">
    <property type="term" value="C:nucleus"/>
    <property type="evidence" value="ECO:0007669"/>
    <property type="project" value="UniProtKB-SubCell"/>
</dbReference>
<evidence type="ECO:0000256" key="8">
    <source>
        <dbReference type="ARBA" id="ARBA00023172"/>
    </source>
</evidence>
<dbReference type="Proteomes" id="UP000007648">
    <property type="component" value="Unassembled WGS sequence"/>
</dbReference>
<dbReference type="AlphaFoldDB" id="A0A7N4NR90"/>
<feature type="compositionally biased region" description="Basic and acidic residues" evidence="12">
    <location>
        <begin position="205"/>
        <end position="214"/>
    </location>
</feature>
<organism evidence="14 15">
    <name type="scientific">Sarcophilus harrisii</name>
    <name type="common">Tasmanian devil</name>
    <name type="synonym">Sarcophilus laniarius</name>
    <dbReference type="NCBI Taxonomy" id="9305"/>
    <lineage>
        <taxon>Eukaryota</taxon>
        <taxon>Metazoa</taxon>
        <taxon>Chordata</taxon>
        <taxon>Craniata</taxon>
        <taxon>Vertebrata</taxon>
        <taxon>Euteleostomi</taxon>
        <taxon>Mammalia</taxon>
        <taxon>Metatheria</taxon>
        <taxon>Dasyuromorphia</taxon>
        <taxon>Dasyuridae</taxon>
        <taxon>Sarcophilus</taxon>
    </lineage>
</organism>
<reference evidence="14" key="2">
    <citation type="submission" date="2025-08" db="UniProtKB">
        <authorList>
            <consortium name="Ensembl"/>
        </authorList>
    </citation>
    <scope>IDENTIFICATION</scope>
</reference>
<evidence type="ECO:0000256" key="4">
    <source>
        <dbReference type="ARBA" id="ARBA00022853"/>
    </source>
</evidence>
<dbReference type="InterPro" id="IPR016197">
    <property type="entry name" value="Chromo-like_dom_sf"/>
</dbReference>
<dbReference type="GO" id="GO:0006281">
    <property type="term" value="P:DNA repair"/>
    <property type="evidence" value="ECO:0007669"/>
    <property type="project" value="UniProtKB-KW"/>
</dbReference>
<evidence type="ECO:0000256" key="5">
    <source>
        <dbReference type="ARBA" id="ARBA00022990"/>
    </source>
</evidence>